<dbReference type="PATRIC" id="fig|405444.3.peg.3760"/>
<evidence type="ECO:0000256" key="1">
    <source>
        <dbReference type="ARBA" id="ARBA00004377"/>
    </source>
</evidence>
<dbReference type="RefSeq" id="WP_057632615.1">
    <property type="nucleotide sequence ID" value="NZ_LDJI01000009.1"/>
</dbReference>
<accession>A0A0R0CH03</accession>
<evidence type="ECO:0000256" key="4">
    <source>
        <dbReference type="ARBA" id="ARBA00022481"/>
    </source>
</evidence>
<sequence>MSRPPHFPRQLHVLSPKGFTLIELLAGLAVLALLAALAAPSLAALLERHHALAAEHALIHHLQLARMAAITQRKPAVLCPSLDGHHCSGRNDWSIGWLVFVDRHGKRTLRDPADIVRSDTHPTTSKLRLVSTRGRSSIRYQPDGHSTGSNLTISICSKDGAMLAQVIVNNAGRARSQRPKTPRACTE</sequence>
<dbReference type="EMBL" id="LDJI01000009">
    <property type="protein sequence ID" value="KRG65207.1"/>
    <property type="molecule type" value="Genomic_DNA"/>
</dbReference>
<dbReference type="AlphaFoldDB" id="A0A0R0CH03"/>
<evidence type="ECO:0000256" key="5">
    <source>
        <dbReference type="ARBA" id="ARBA00022519"/>
    </source>
</evidence>
<dbReference type="GO" id="GO:0005886">
    <property type="term" value="C:plasma membrane"/>
    <property type="evidence" value="ECO:0007669"/>
    <property type="project" value="UniProtKB-SubCell"/>
</dbReference>
<comment type="subcellular location">
    <subcellularLocation>
        <location evidence="1">Cell inner membrane</location>
        <topology evidence="1">Single-pass membrane protein</topology>
    </subcellularLocation>
</comment>
<keyword evidence="6" id="KW-0812">Transmembrane</keyword>
<evidence type="ECO:0000313" key="13">
    <source>
        <dbReference type="Proteomes" id="UP000050864"/>
    </source>
</evidence>
<evidence type="ECO:0000256" key="6">
    <source>
        <dbReference type="ARBA" id="ARBA00022692"/>
    </source>
</evidence>
<keyword evidence="5" id="KW-0997">Cell inner membrane</keyword>
<name>A0A0R0CH03_9GAMM</name>
<keyword evidence="4" id="KW-0488">Methylation</keyword>
<keyword evidence="3" id="KW-1003">Cell membrane</keyword>
<dbReference type="STRING" id="405444.ABB26_05235"/>
<evidence type="ECO:0000256" key="10">
    <source>
        <dbReference type="ARBA" id="ARBA00030775"/>
    </source>
</evidence>
<evidence type="ECO:0000256" key="9">
    <source>
        <dbReference type="ARBA" id="ARBA00025772"/>
    </source>
</evidence>
<evidence type="ECO:0000256" key="7">
    <source>
        <dbReference type="ARBA" id="ARBA00022989"/>
    </source>
</evidence>
<evidence type="ECO:0000313" key="12">
    <source>
        <dbReference type="EMBL" id="KRG65207.1"/>
    </source>
</evidence>
<dbReference type="Pfam" id="PF07963">
    <property type="entry name" value="N_methyl"/>
    <property type="match status" value="1"/>
</dbReference>
<dbReference type="GO" id="GO:0015628">
    <property type="term" value="P:protein secretion by the type II secretion system"/>
    <property type="evidence" value="ECO:0007669"/>
    <property type="project" value="InterPro"/>
</dbReference>
<dbReference type="GO" id="GO:0015627">
    <property type="term" value="C:type II protein secretion system complex"/>
    <property type="evidence" value="ECO:0007669"/>
    <property type="project" value="InterPro"/>
</dbReference>
<dbReference type="Proteomes" id="UP000050864">
    <property type="component" value="Unassembled WGS sequence"/>
</dbReference>
<dbReference type="Gene3D" id="3.55.40.10">
    <property type="entry name" value="minor pseudopilin epsh domain"/>
    <property type="match status" value="1"/>
</dbReference>
<evidence type="ECO:0000256" key="3">
    <source>
        <dbReference type="ARBA" id="ARBA00022475"/>
    </source>
</evidence>
<gene>
    <name evidence="12" type="ORF">ABB26_05235</name>
</gene>
<feature type="domain" description="General secretion pathway GspH" evidence="11">
    <location>
        <begin position="57"/>
        <end position="172"/>
    </location>
</feature>
<comment type="caution">
    <text evidence="12">The sequence shown here is derived from an EMBL/GenBank/DDBJ whole genome shotgun (WGS) entry which is preliminary data.</text>
</comment>
<dbReference type="Pfam" id="PF12019">
    <property type="entry name" value="GspH"/>
    <property type="match status" value="1"/>
</dbReference>
<organism evidence="12 13">
    <name type="scientific">Stenotrophomonas humi</name>
    <dbReference type="NCBI Taxonomy" id="405444"/>
    <lineage>
        <taxon>Bacteria</taxon>
        <taxon>Pseudomonadati</taxon>
        <taxon>Pseudomonadota</taxon>
        <taxon>Gammaproteobacteria</taxon>
        <taxon>Lysobacterales</taxon>
        <taxon>Lysobacteraceae</taxon>
        <taxon>Stenotrophomonas</taxon>
    </lineage>
</organism>
<evidence type="ECO:0000256" key="8">
    <source>
        <dbReference type="ARBA" id="ARBA00023136"/>
    </source>
</evidence>
<protein>
    <recommendedName>
        <fullName evidence="2">Type II secretion system protein H</fullName>
    </recommendedName>
    <alternativeName>
        <fullName evidence="10">General secretion pathway protein H</fullName>
    </alternativeName>
</protein>
<dbReference type="InterPro" id="IPR012902">
    <property type="entry name" value="N_methyl_site"/>
</dbReference>
<comment type="similarity">
    <text evidence="9">Belongs to the GSP H family.</text>
</comment>
<dbReference type="SUPFAM" id="SSF54523">
    <property type="entry name" value="Pili subunits"/>
    <property type="match status" value="1"/>
</dbReference>
<dbReference type="InterPro" id="IPR045584">
    <property type="entry name" value="Pilin-like"/>
</dbReference>
<dbReference type="NCBIfam" id="TIGR02532">
    <property type="entry name" value="IV_pilin_GFxxxE"/>
    <property type="match status" value="1"/>
</dbReference>
<keyword evidence="7" id="KW-1133">Transmembrane helix</keyword>
<proteinExistence type="inferred from homology"/>
<evidence type="ECO:0000256" key="2">
    <source>
        <dbReference type="ARBA" id="ARBA00021549"/>
    </source>
</evidence>
<evidence type="ECO:0000259" key="11">
    <source>
        <dbReference type="Pfam" id="PF12019"/>
    </source>
</evidence>
<keyword evidence="8" id="KW-0472">Membrane</keyword>
<dbReference type="InterPro" id="IPR022346">
    <property type="entry name" value="T2SS_GspH"/>
</dbReference>
<dbReference type="PROSITE" id="PS00409">
    <property type="entry name" value="PROKAR_NTER_METHYL"/>
    <property type="match status" value="1"/>
</dbReference>
<keyword evidence="13" id="KW-1185">Reference proteome</keyword>
<reference evidence="12 13" key="1">
    <citation type="submission" date="2015-05" db="EMBL/GenBank/DDBJ databases">
        <title>Genome sequencing and analysis of members of genus Stenotrophomonas.</title>
        <authorList>
            <person name="Patil P.P."/>
            <person name="Midha S."/>
            <person name="Patil P.B."/>
        </authorList>
    </citation>
    <scope>NUCLEOTIDE SEQUENCE [LARGE SCALE GENOMIC DNA]</scope>
    <source>
        <strain evidence="12 13">DSM 18929</strain>
    </source>
</reference>